<sequence>MRKYLGILLVALCLPAARAADLPPALGTEVSLPQLLELVKTSSPALQAERTQVAMAEADLMTAQTFSNPSVAYTHKRGEKETTISQDIPIFGQRGARIESAKSGVEAARAQLRLVYAQALQDAARDFMSLLVSQEREKRWLDAKDDLEGAFRIVQGQVQAGARSRYDLTRLEVERASLDAQLAQAQAETLQASARVAASVGAPAWRPRAAGSIVSHWNALSFDAIWPQAQNRLPAVRAALAQQAFAEKQLEAERRQAYPTPTFMVGRLNNNEGRSTEYGVSVAIPLFDRNQGPIARAAAEADGMRLRSRAIVVAAESELRRATEQLNRRQQLADRFEKEGLSMIPRLRQMAQDSYTLGRGSILDLVDAIQAVAEKKNTYLDLLEAVMQAEVDVRIASGELGADLLE</sequence>
<keyword evidence="2" id="KW-0175">Coiled coil</keyword>
<dbReference type="Gene3D" id="1.20.1600.10">
    <property type="entry name" value="Outer membrane efflux proteins (OEP)"/>
    <property type="match status" value="1"/>
</dbReference>
<feature type="chain" id="PRO_5046568946" evidence="3">
    <location>
        <begin position="20"/>
        <end position="406"/>
    </location>
</feature>
<evidence type="ECO:0000256" key="2">
    <source>
        <dbReference type="SAM" id="Coils"/>
    </source>
</evidence>
<dbReference type="PANTHER" id="PTHR30203:SF24">
    <property type="entry name" value="BLR4935 PROTEIN"/>
    <property type="match status" value="1"/>
</dbReference>
<dbReference type="Pfam" id="PF02321">
    <property type="entry name" value="OEP"/>
    <property type="match status" value="2"/>
</dbReference>
<proteinExistence type="inferred from homology"/>
<feature type="signal peptide" evidence="3">
    <location>
        <begin position="1"/>
        <end position="19"/>
    </location>
</feature>
<evidence type="ECO:0000313" key="4">
    <source>
        <dbReference type="EMBL" id="GAA0493065.1"/>
    </source>
</evidence>
<organism evidence="4 5">
    <name type="scientific">Pigmentiphaga daeguensis</name>
    <dbReference type="NCBI Taxonomy" id="414049"/>
    <lineage>
        <taxon>Bacteria</taxon>
        <taxon>Pseudomonadati</taxon>
        <taxon>Pseudomonadota</taxon>
        <taxon>Betaproteobacteria</taxon>
        <taxon>Burkholderiales</taxon>
        <taxon>Alcaligenaceae</taxon>
        <taxon>Pigmentiphaga</taxon>
    </lineage>
</organism>
<dbReference type="PANTHER" id="PTHR30203">
    <property type="entry name" value="OUTER MEMBRANE CATION EFFLUX PROTEIN"/>
    <property type="match status" value="1"/>
</dbReference>
<evidence type="ECO:0000256" key="3">
    <source>
        <dbReference type="SAM" id="SignalP"/>
    </source>
</evidence>
<accession>A0ABN1B9X6</accession>
<dbReference type="InterPro" id="IPR003423">
    <property type="entry name" value="OMP_efflux"/>
</dbReference>
<feature type="coiled-coil region" evidence="2">
    <location>
        <begin position="312"/>
        <end position="339"/>
    </location>
</feature>
<evidence type="ECO:0000256" key="1">
    <source>
        <dbReference type="ARBA" id="ARBA00007613"/>
    </source>
</evidence>
<comment type="caution">
    <text evidence="4">The sequence shown here is derived from an EMBL/GenBank/DDBJ whole genome shotgun (WGS) entry which is preliminary data.</text>
</comment>
<reference evidence="4 5" key="1">
    <citation type="journal article" date="2019" name="Int. J. Syst. Evol. Microbiol.">
        <title>The Global Catalogue of Microorganisms (GCM) 10K type strain sequencing project: providing services to taxonomists for standard genome sequencing and annotation.</title>
        <authorList>
            <consortium name="The Broad Institute Genomics Platform"/>
            <consortium name="The Broad Institute Genome Sequencing Center for Infectious Disease"/>
            <person name="Wu L."/>
            <person name="Ma J."/>
        </authorList>
    </citation>
    <scope>NUCLEOTIDE SEQUENCE [LARGE SCALE GENOMIC DNA]</scope>
    <source>
        <strain evidence="4 5">JCM 14330</strain>
    </source>
</reference>
<protein>
    <submittedName>
        <fullName evidence="4">TolC family protein</fullName>
    </submittedName>
</protein>
<dbReference type="InterPro" id="IPR010131">
    <property type="entry name" value="MdtP/NodT-like"/>
</dbReference>
<evidence type="ECO:0000313" key="5">
    <source>
        <dbReference type="Proteomes" id="UP001501706"/>
    </source>
</evidence>
<name>A0ABN1B9X6_9BURK</name>
<dbReference type="SUPFAM" id="SSF56954">
    <property type="entry name" value="Outer membrane efflux proteins (OEP)"/>
    <property type="match status" value="1"/>
</dbReference>
<keyword evidence="3" id="KW-0732">Signal</keyword>
<dbReference type="Proteomes" id="UP001501706">
    <property type="component" value="Unassembled WGS sequence"/>
</dbReference>
<dbReference type="RefSeq" id="WP_087839616.1">
    <property type="nucleotide sequence ID" value="NZ_BAAAEN010000002.1"/>
</dbReference>
<comment type="similarity">
    <text evidence="1">Belongs to the outer membrane factor (OMF) (TC 1.B.17) family.</text>
</comment>
<gene>
    <name evidence="4" type="ORF">GCM10009097_06000</name>
</gene>
<dbReference type="EMBL" id="BAAAEN010000002">
    <property type="protein sequence ID" value="GAA0493065.1"/>
    <property type="molecule type" value="Genomic_DNA"/>
</dbReference>
<keyword evidence="5" id="KW-1185">Reference proteome</keyword>